<evidence type="ECO:0000256" key="2">
    <source>
        <dbReference type="SAM" id="MobiDB-lite"/>
    </source>
</evidence>
<dbReference type="Proteomes" id="UP000720189">
    <property type="component" value="Unassembled WGS sequence"/>
</dbReference>
<gene>
    <name evidence="3" type="ORF">BKA55DRAFT_740007</name>
</gene>
<dbReference type="EMBL" id="JAGMUX010000011">
    <property type="protein sequence ID" value="KAH7244468.1"/>
    <property type="molecule type" value="Genomic_DNA"/>
</dbReference>
<comment type="caution">
    <text evidence="3">The sequence shown here is derived from an EMBL/GenBank/DDBJ whole genome shotgun (WGS) entry which is preliminary data.</text>
</comment>
<evidence type="ECO:0008006" key="5">
    <source>
        <dbReference type="Google" id="ProtNLM"/>
    </source>
</evidence>
<feature type="coiled-coil region" evidence="1">
    <location>
        <begin position="52"/>
        <end position="131"/>
    </location>
</feature>
<keyword evidence="1" id="KW-0175">Coiled coil</keyword>
<dbReference type="OrthoDB" id="5094810at2759"/>
<dbReference type="InterPro" id="IPR035992">
    <property type="entry name" value="Ricin_B-like_lectins"/>
</dbReference>
<keyword evidence="4" id="KW-1185">Reference proteome</keyword>
<evidence type="ECO:0000313" key="4">
    <source>
        <dbReference type="Proteomes" id="UP000720189"/>
    </source>
</evidence>
<feature type="region of interest" description="Disordered" evidence="2">
    <location>
        <begin position="1"/>
        <end position="40"/>
    </location>
</feature>
<dbReference type="GeneID" id="70231386"/>
<reference evidence="3" key="1">
    <citation type="journal article" date="2021" name="Nat. Commun.">
        <title>Genetic determinants of endophytism in the Arabidopsis root mycobiome.</title>
        <authorList>
            <person name="Mesny F."/>
            <person name="Miyauchi S."/>
            <person name="Thiergart T."/>
            <person name="Pickel B."/>
            <person name="Atanasova L."/>
            <person name="Karlsson M."/>
            <person name="Huettel B."/>
            <person name="Barry K.W."/>
            <person name="Haridas S."/>
            <person name="Chen C."/>
            <person name="Bauer D."/>
            <person name="Andreopoulos W."/>
            <person name="Pangilinan J."/>
            <person name="LaButti K."/>
            <person name="Riley R."/>
            <person name="Lipzen A."/>
            <person name="Clum A."/>
            <person name="Drula E."/>
            <person name="Henrissat B."/>
            <person name="Kohler A."/>
            <person name="Grigoriev I.V."/>
            <person name="Martin F.M."/>
            <person name="Hacquard S."/>
        </authorList>
    </citation>
    <scope>NUCLEOTIDE SEQUENCE</scope>
    <source>
        <strain evidence="3">MPI-CAGE-AT-0023</strain>
    </source>
</reference>
<sequence>MSTYTRHCSKSKSSNENSNRRSNDYLGFKNDNSSTQSLEWKREQAKSLTAVEAARQAEAQRIQDELKALNELRASHAETERELKEYKEQLKVSEDKCRRALDENLKVLGSNHDLNMELSRSRQEAKNLQREIERYKLPDMNNLPMNFHGEGYMLMNCSNRLALDFAADNGTRCHGWLPDPRNGSQHVKLNKVNKEDPKSPWTINCKGRYLEFTHPSDHARLSSRNTANQNQEWYICNLLDRPGRYMFWNVAQKCYLTLKDTSGNPGCNFVAVPNDEGSSRQTFIPVSVEPFYP</sequence>
<name>A0A9P9K1C9_FUSRE</name>
<dbReference type="RefSeq" id="XP_046047691.1">
    <property type="nucleotide sequence ID" value="XM_046201432.1"/>
</dbReference>
<evidence type="ECO:0000313" key="3">
    <source>
        <dbReference type="EMBL" id="KAH7244468.1"/>
    </source>
</evidence>
<dbReference type="SUPFAM" id="SSF50370">
    <property type="entry name" value="Ricin B-like lectins"/>
    <property type="match status" value="1"/>
</dbReference>
<evidence type="ECO:0000256" key="1">
    <source>
        <dbReference type="SAM" id="Coils"/>
    </source>
</evidence>
<proteinExistence type="predicted"/>
<accession>A0A9P9K1C9</accession>
<protein>
    <recommendedName>
        <fullName evidence="5">Ricin B lectin domain-containing protein</fullName>
    </recommendedName>
</protein>
<dbReference type="AlphaFoldDB" id="A0A9P9K1C9"/>
<organism evidence="3 4">
    <name type="scientific">Fusarium redolens</name>
    <dbReference type="NCBI Taxonomy" id="48865"/>
    <lineage>
        <taxon>Eukaryota</taxon>
        <taxon>Fungi</taxon>
        <taxon>Dikarya</taxon>
        <taxon>Ascomycota</taxon>
        <taxon>Pezizomycotina</taxon>
        <taxon>Sordariomycetes</taxon>
        <taxon>Hypocreomycetidae</taxon>
        <taxon>Hypocreales</taxon>
        <taxon>Nectriaceae</taxon>
        <taxon>Fusarium</taxon>
        <taxon>Fusarium redolens species complex</taxon>
    </lineage>
</organism>
<dbReference type="Gene3D" id="2.80.10.50">
    <property type="match status" value="1"/>
</dbReference>